<comment type="similarity">
    <text evidence="1">Belongs to the UPF0065 (bug) family.</text>
</comment>
<evidence type="ECO:0000256" key="1">
    <source>
        <dbReference type="ARBA" id="ARBA00006987"/>
    </source>
</evidence>
<proteinExistence type="inferred from homology"/>
<dbReference type="PROSITE" id="PS51257">
    <property type="entry name" value="PROKAR_LIPOPROTEIN"/>
    <property type="match status" value="1"/>
</dbReference>
<comment type="caution">
    <text evidence="3">The sequence shown here is derived from an EMBL/GenBank/DDBJ whole genome shotgun (WGS) entry which is preliminary data.</text>
</comment>
<dbReference type="Pfam" id="PF03401">
    <property type="entry name" value="TctC"/>
    <property type="match status" value="1"/>
</dbReference>
<dbReference type="PIRSF" id="PIRSF017082">
    <property type="entry name" value="YflP"/>
    <property type="match status" value="1"/>
</dbReference>
<evidence type="ECO:0000256" key="2">
    <source>
        <dbReference type="SAM" id="SignalP"/>
    </source>
</evidence>
<dbReference type="EMBL" id="SMZT01000011">
    <property type="protein sequence ID" value="TDL38141.1"/>
    <property type="molecule type" value="Genomic_DNA"/>
</dbReference>
<dbReference type="Proteomes" id="UP000295163">
    <property type="component" value="Unassembled WGS sequence"/>
</dbReference>
<evidence type="ECO:0000313" key="3">
    <source>
        <dbReference type="EMBL" id="TDL38141.1"/>
    </source>
</evidence>
<dbReference type="InterPro" id="IPR042100">
    <property type="entry name" value="Bug_dom1"/>
</dbReference>
<dbReference type="CDD" id="cd07012">
    <property type="entry name" value="PBP2_Bug_TTT"/>
    <property type="match status" value="1"/>
</dbReference>
<dbReference type="GeneID" id="64349128"/>
<dbReference type="RefSeq" id="WP_133411572.1">
    <property type="nucleotide sequence ID" value="NZ_SMZT01000011.1"/>
</dbReference>
<feature type="chain" id="PRO_5020326208" evidence="2">
    <location>
        <begin position="24"/>
        <end position="332"/>
    </location>
</feature>
<dbReference type="AlphaFoldDB" id="A0A4R5Y1A4"/>
<dbReference type="PANTHER" id="PTHR42928">
    <property type="entry name" value="TRICARBOXYLATE-BINDING PROTEIN"/>
    <property type="match status" value="1"/>
</dbReference>
<sequence length="332" mass="34664">MHRRTLTASLTVLGLLAATGCSASNGSTAEGEDYPANGKPVEMIVAFAPGGAVDTAARLIQPVLEEELGTNVEVINAPGAGGQIGYTQIANAAPDGYTIGATGSPSVVVSPLDPSRGASYTRADFQPLGRQVVDPAVIAVQPDSPYQSLEELLEAAKKNPDSMTATTTGQQGGEHFALAQIAETAEASFAPVHFSEGASQATTAFLGKHVDVLVANVSDVTDLVAQDKARVLGVMGEERAEALPEVPTFTEEGYEIVSATARGYSAPVGLPEPVAEKLEAALQAAIEDPEVVQKMEDLGLETSYLGAEEYEQFWAQQETDYKEVLPMVQAGE</sequence>
<dbReference type="Gene3D" id="3.40.190.150">
    <property type="entry name" value="Bordetella uptake gene, domain 1"/>
    <property type="match status" value="1"/>
</dbReference>
<gene>
    <name evidence="3" type="ORF">E2R59_17045</name>
</gene>
<dbReference type="Gene3D" id="3.40.190.10">
    <property type="entry name" value="Periplasmic binding protein-like II"/>
    <property type="match status" value="1"/>
</dbReference>
<dbReference type="SUPFAM" id="SSF53850">
    <property type="entry name" value="Periplasmic binding protein-like II"/>
    <property type="match status" value="1"/>
</dbReference>
<reference evidence="3 4" key="1">
    <citation type="submission" date="2019-03" db="EMBL/GenBank/DDBJ databases">
        <title>Genome Sequencing and Assembly of Various Microbes Isolated from Partially Reclaimed Soil and Acid Mine Drainage (AMD) Site.</title>
        <authorList>
            <person name="Steinbock B."/>
            <person name="Bechtold R."/>
            <person name="Sevigny J.L."/>
            <person name="Thomas D."/>
            <person name="Cuthill L.R."/>
            <person name="Aveiro Johannsen E.J."/>
            <person name="Thomas K."/>
            <person name="Ghosh A."/>
        </authorList>
    </citation>
    <scope>NUCLEOTIDE SEQUENCE [LARGE SCALE GENOMIC DNA]</scope>
    <source>
        <strain evidence="3 4">S-A3</strain>
    </source>
</reference>
<name>A0A4R5Y1A4_KOCRO</name>
<evidence type="ECO:0000313" key="4">
    <source>
        <dbReference type="Proteomes" id="UP000295163"/>
    </source>
</evidence>
<dbReference type="InterPro" id="IPR005064">
    <property type="entry name" value="BUG"/>
</dbReference>
<protein>
    <submittedName>
        <fullName evidence="3">Tripartite tricarboxylate transporter substrate binding protein</fullName>
    </submittedName>
</protein>
<organism evidence="3 4">
    <name type="scientific">Kocuria rosea</name>
    <name type="common">Deinococcus erythromyxa</name>
    <name type="synonym">Micrococcus rubens</name>
    <dbReference type="NCBI Taxonomy" id="1275"/>
    <lineage>
        <taxon>Bacteria</taxon>
        <taxon>Bacillati</taxon>
        <taxon>Actinomycetota</taxon>
        <taxon>Actinomycetes</taxon>
        <taxon>Micrococcales</taxon>
        <taxon>Micrococcaceae</taxon>
        <taxon>Kocuria</taxon>
    </lineage>
</organism>
<keyword evidence="2" id="KW-0732">Signal</keyword>
<accession>A0A4R5Y1A4</accession>
<feature type="signal peptide" evidence="2">
    <location>
        <begin position="1"/>
        <end position="23"/>
    </location>
</feature>
<dbReference type="PANTHER" id="PTHR42928:SF5">
    <property type="entry name" value="BLR1237 PROTEIN"/>
    <property type="match status" value="1"/>
</dbReference>